<organism>
    <name type="scientific">Branchiostoma floridae</name>
    <name type="common">Florida lancelet</name>
    <name type="synonym">Amphioxus</name>
    <dbReference type="NCBI Taxonomy" id="7739"/>
    <lineage>
        <taxon>Eukaryota</taxon>
        <taxon>Metazoa</taxon>
        <taxon>Chordata</taxon>
        <taxon>Cephalochordata</taxon>
        <taxon>Leptocardii</taxon>
        <taxon>Amphioxiformes</taxon>
        <taxon>Branchiostomatidae</taxon>
        <taxon>Branchiostoma</taxon>
    </lineage>
</organism>
<name>C3YSS6_BRAFL</name>
<sequence>MADLKTVLCVIGALGGLFVVTCNGSVDVPCDSLLSGGVPLEQCLGEYVCHNGTCAERMEKLIACVMQVTTDLLTRCFPGLELPQSTFTDLIQSVSFLNTTFCSGQYWNISSYVESQLNTGGKCTERFHQEYAGCSETFLQKFLAGTPSADLLCRFKREGVRR</sequence>
<evidence type="ECO:0000256" key="1">
    <source>
        <dbReference type="SAM" id="SignalP"/>
    </source>
</evidence>
<evidence type="ECO:0000313" key="2">
    <source>
        <dbReference type="EMBL" id="EEN56777.1"/>
    </source>
</evidence>
<feature type="signal peptide" evidence="1">
    <location>
        <begin position="1"/>
        <end position="24"/>
    </location>
</feature>
<gene>
    <name evidence="2" type="ORF">BRAFLDRAFT_83508</name>
</gene>
<accession>C3YSS6</accession>
<proteinExistence type="predicted"/>
<protein>
    <submittedName>
        <fullName evidence="2">Uncharacterized protein</fullName>
    </submittedName>
</protein>
<reference evidence="2" key="1">
    <citation type="journal article" date="2008" name="Nature">
        <title>The amphioxus genome and the evolution of the chordate karyotype.</title>
        <authorList>
            <consortium name="US DOE Joint Genome Institute (JGI-PGF)"/>
            <person name="Putnam N.H."/>
            <person name="Butts T."/>
            <person name="Ferrier D.E.K."/>
            <person name="Furlong R.F."/>
            <person name="Hellsten U."/>
            <person name="Kawashima T."/>
            <person name="Robinson-Rechavi M."/>
            <person name="Shoguchi E."/>
            <person name="Terry A."/>
            <person name="Yu J.-K."/>
            <person name="Benito-Gutierrez E.L."/>
            <person name="Dubchak I."/>
            <person name="Garcia-Fernandez J."/>
            <person name="Gibson-Brown J.J."/>
            <person name="Grigoriev I.V."/>
            <person name="Horton A.C."/>
            <person name="de Jong P.J."/>
            <person name="Jurka J."/>
            <person name="Kapitonov V.V."/>
            <person name="Kohara Y."/>
            <person name="Kuroki Y."/>
            <person name="Lindquist E."/>
            <person name="Lucas S."/>
            <person name="Osoegawa K."/>
            <person name="Pennacchio L.A."/>
            <person name="Salamov A.A."/>
            <person name="Satou Y."/>
            <person name="Sauka-Spengler T."/>
            <person name="Schmutz J."/>
            <person name="Shin-I T."/>
            <person name="Toyoda A."/>
            <person name="Bronner-Fraser M."/>
            <person name="Fujiyama A."/>
            <person name="Holland L.Z."/>
            <person name="Holland P.W.H."/>
            <person name="Satoh N."/>
            <person name="Rokhsar D.S."/>
        </authorList>
    </citation>
    <scope>NUCLEOTIDE SEQUENCE [LARGE SCALE GENOMIC DNA]</scope>
    <source>
        <strain evidence="2">S238N-H82</strain>
        <tissue evidence="2">Testes</tissue>
    </source>
</reference>
<dbReference type="InParanoid" id="C3YSS6"/>
<feature type="chain" id="PRO_5002936031" evidence="1">
    <location>
        <begin position="25"/>
        <end position="162"/>
    </location>
</feature>
<dbReference type="AlphaFoldDB" id="C3YSS6"/>
<keyword evidence="1" id="KW-0732">Signal</keyword>
<dbReference type="EMBL" id="GG666549">
    <property type="protein sequence ID" value="EEN56777.1"/>
    <property type="molecule type" value="Genomic_DNA"/>
</dbReference>